<sequence length="49" mass="5603">MFINNTPYRQQRNGLAKSSPCAIAMAGIVYSFNYHLPKAFIQSSKDFIY</sequence>
<evidence type="ECO:0000313" key="1">
    <source>
        <dbReference type="EMBL" id="MCQ6958376.1"/>
    </source>
</evidence>
<keyword evidence="2" id="KW-1185">Reference proteome</keyword>
<evidence type="ECO:0000313" key="2">
    <source>
        <dbReference type="Proteomes" id="UP001204376"/>
    </source>
</evidence>
<organism evidence="1 2">
    <name type="scientific">Mucilaginibacter aquariorum</name>
    <dbReference type="NCBI Taxonomy" id="2967225"/>
    <lineage>
        <taxon>Bacteria</taxon>
        <taxon>Pseudomonadati</taxon>
        <taxon>Bacteroidota</taxon>
        <taxon>Sphingobacteriia</taxon>
        <taxon>Sphingobacteriales</taxon>
        <taxon>Sphingobacteriaceae</taxon>
        <taxon>Mucilaginibacter</taxon>
    </lineage>
</organism>
<dbReference type="EMBL" id="JANHOH010000001">
    <property type="protein sequence ID" value="MCQ6958376.1"/>
    <property type="molecule type" value="Genomic_DNA"/>
</dbReference>
<gene>
    <name evidence="1" type="ORF">NPE20_10420</name>
</gene>
<name>A0ABT1T1A5_9SPHI</name>
<dbReference type="RefSeq" id="WP_256538551.1">
    <property type="nucleotide sequence ID" value="NZ_JANHOH010000001.1"/>
</dbReference>
<protein>
    <submittedName>
        <fullName evidence="1">Uncharacterized protein</fullName>
    </submittedName>
</protein>
<proteinExistence type="predicted"/>
<reference evidence="1 2" key="1">
    <citation type="submission" date="2022-07" db="EMBL/GenBank/DDBJ databases">
        <title>Mucilaginibacter sp. JC4.</title>
        <authorList>
            <person name="Le V."/>
            <person name="Ko S.-R."/>
            <person name="Ahn C.-Y."/>
            <person name="Oh H.-M."/>
        </authorList>
    </citation>
    <scope>NUCLEOTIDE SEQUENCE [LARGE SCALE GENOMIC DNA]</scope>
    <source>
        <strain evidence="1 2">JC4</strain>
    </source>
</reference>
<dbReference type="Proteomes" id="UP001204376">
    <property type="component" value="Unassembled WGS sequence"/>
</dbReference>
<accession>A0ABT1T1A5</accession>
<comment type="caution">
    <text evidence="1">The sequence shown here is derived from an EMBL/GenBank/DDBJ whole genome shotgun (WGS) entry which is preliminary data.</text>
</comment>